<dbReference type="PANTHER" id="PTHR46044:SF1">
    <property type="entry name" value="CN HYDROLASE DOMAIN-CONTAINING PROTEIN"/>
    <property type="match status" value="1"/>
</dbReference>
<dbReference type="GO" id="GO:0016787">
    <property type="term" value="F:hydrolase activity"/>
    <property type="evidence" value="ECO:0007669"/>
    <property type="project" value="UniProtKB-KW"/>
</dbReference>
<evidence type="ECO:0000313" key="1">
    <source>
        <dbReference type="EMBL" id="KAF7319005.1"/>
    </source>
</evidence>
<dbReference type="Gene3D" id="3.40.50.1820">
    <property type="entry name" value="alpha/beta hydrolase"/>
    <property type="match status" value="1"/>
</dbReference>
<dbReference type="InterPro" id="IPR029058">
    <property type="entry name" value="AB_hydrolase_fold"/>
</dbReference>
<dbReference type="SUPFAM" id="SSF56317">
    <property type="entry name" value="Carbon-nitrogen hydrolase"/>
    <property type="match status" value="1"/>
</dbReference>
<proteinExistence type="predicted"/>
<sequence length="328" mass="36489">MLEHLPDTLRVLRFPRRNGSATNTALDPQLLHGALAALTVPKDAASNAYVLPQLEVFAAHRMERRTLLRLIEGRISVVKHVSVDSLVLDDDVTPEELVRYHYYSLGTQIYLRAVASFSLLANLLKKNISRANHPVADSAKRNPENIMIAGGSVIIRYAYTLKGRSLAGPLRGEEGVLTVDIDLDDIVRGKYDLDVCGNYARPDIFQLNGWLAASDLPRAGRAYPYQAVVLVEPSLASPQIFFKHIAPLHPALVAATQMRRSKWSSRQEAASWFAKRRPWKTWDKRAVRAFVEHGLVDSEADGGVHLKCDPRQEALAFPDLEPHFCGSG</sequence>
<dbReference type="PANTHER" id="PTHR46044">
    <property type="entry name" value="NITRILASE"/>
    <property type="match status" value="1"/>
</dbReference>
<dbReference type="OrthoDB" id="10250282at2759"/>
<dbReference type="EMBL" id="JACAZE010000003">
    <property type="protein sequence ID" value="KAF7319005.1"/>
    <property type="molecule type" value="Genomic_DNA"/>
</dbReference>
<reference evidence="1" key="1">
    <citation type="submission" date="2020-05" db="EMBL/GenBank/DDBJ databases">
        <title>Mycena genomes resolve the evolution of fungal bioluminescence.</title>
        <authorList>
            <person name="Tsai I.J."/>
        </authorList>
    </citation>
    <scope>NUCLEOTIDE SEQUENCE</scope>
    <source>
        <strain evidence="1">110903Hualien_Pintung</strain>
    </source>
</reference>
<dbReference type="Gene3D" id="3.60.110.10">
    <property type="entry name" value="Carbon-nitrogen hydrolase"/>
    <property type="match status" value="1"/>
</dbReference>
<comment type="caution">
    <text evidence="1">The sequence shown here is derived from an EMBL/GenBank/DDBJ whole genome shotgun (WGS) entry which is preliminary data.</text>
</comment>
<dbReference type="AlphaFoldDB" id="A0A8H6TK38"/>
<dbReference type="InterPro" id="IPR036526">
    <property type="entry name" value="C-N_Hydrolase_sf"/>
</dbReference>
<keyword evidence="1" id="KW-0378">Hydrolase</keyword>
<evidence type="ECO:0000313" key="2">
    <source>
        <dbReference type="Proteomes" id="UP000613580"/>
    </source>
</evidence>
<gene>
    <name evidence="1" type="ORF">HMN09_00236700</name>
</gene>
<dbReference type="Proteomes" id="UP000613580">
    <property type="component" value="Unassembled WGS sequence"/>
</dbReference>
<accession>A0A8H6TK38</accession>
<protein>
    <submittedName>
        <fullName evidence="1">CN hydrolase domain-containing protein</fullName>
    </submittedName>
</protein>
<name>A0A8H6TK38_MYCCL</name>
<keyword evidence="2" id="KW-1185">Reference proteome</keyword>
<organism evidence="1 2">
    <name type="scientific">Mycena chlorophos</name>
    <name type="common">Agaric fungus</name>
    <name type="synonym">Agaricus chlorophos</name>
    <dbReference type="NCBI Taxonomy" id="658473"/>
    <lineage>
        <taxon>Eukaryota</taxon>
        <taxon>Fungi</taxon>
        <taxon>Dikarya</taxon>
        <taxon>Basidiomycota</taxon>
        <taxon>Agaricomycotina</taxon>
        <taxon>Agaricomycetes</taxon>
        <taxon>Agaricomycetidae</taxon>
        <taxon>Agaricales</taxon>
        <taxon>Marasmiineae</taxon>
        <taxon>Mycenaceae</taxon>
        <taxon>Mycena</taxon>
    </lineage>
</organism>
<dbReference type="InterPro" id="IPR044149">
    <property type="entry name" value="Nitrilases_CHs"/>
</dbReference>